<feature type="domain" description="Anti-sigma K factor RskA C-terminal" evidence="11">
    <location>
        <begin position="120"/>
        <end position="249"/>
    </location>
</feature>
<protein>
    <recommendedName>
        <fullName evidence="9">Regulator of SigK</fullName>
    </recommendedName>
    <alternativeName>
        <fullName evidence="8">Sigma-K anti-sigma factor RskA</fullName>
    </alternativeName>
</protein>
<evidence type="ECO:0000256" key="4">
    <source>
        <dbReference type="ARBA" id="ARBA00022989"/>
    </source>
</evidence>
<dbReference type="GO" id="GO:0006417">
    <property type="term" value="P:regulation of translation"/>
    <property type="evidence" value="ECO:0007669"/>
    <property type="project" value="TreeGrafter"/>
</dbReference>
<evidence type="ECO:0000313" key="14">
    <source>
        <dbReference type="Proteomes" id="UP000198327"/>
    </source>
</evidence>
<dbReference type="AlphaFoldDB" id="A0A239CXH6"/>
<evidence type="ECO:0000259" key="11">
    <source>
        <dbReference type="Pfam" id="PF10099"/>
    </source>
</evidence>
<dbReference type="Proteomes" id="UP000198327">
    <property type="component" value="Unassembled WGS sequence"/>
</dbReference>
<evidence type="ECO:0000256" key="5">
    <source>
        <dbReference type="ARBA" id="ARBA00023015"/>
    </source>
</evidence>
<evidence type="ECO:0000256" key="10">
    <source>
        <dbReference type="SAM" id="Phobius"/>
    </source>
</evidence>
<dbReference type="InterPro" id="IPR041916">
    <property type="entry name" value="Anti_sigma_zinc_sf"/>
</dbReference>
<proteinExistence type="predicted"/>
<keyword evidence="2" id="KW-1003">Cell membrane</keyword>
<dbReference type="InterPro" id="IPR018764">
    <property type="entry name" value="RskA_C"/>
</dbReference>
<evidence type="ECO:0000256" key="2">
    <source>
        <dbReference type="ARBA" id="ARBA00022475"/>
    </source>
</evidence>
<evidence type="ECO:0000256" key="7">
    <source>
        <dbReference type="ARBA" id="ARBA00023163"/>
    </source>
</evidence>
<evidence type="ECO:0000256" key="3">
    <source>
        <dbReference type="ARBA" id="ARBA00022692"/>
    </source>
</evidence>
<dbReference type="EMBL" id="FZOW01000001">
    <property type="protein sequence ID" value="SNS24629.1"/>
    <property type="molecule type" value="Genomic_DNA"/>
</dbReference>
<keyword evidence="7" id="KW-0804">Transcription</keyword>
<dbReference type="PANTHER" id="PTHR37461:SF1">
    <property type="entry name" value="ANTI-SIGMA-K FACTOR RSKA"/>
    <property type="match status" value="1"/>
</dbReference>
<evidence type="ECO:0000313" key="13">
    <source>
        <dbReference type="EMBL" id="SNS24629.1"/>
    </source>
</evidence>
<keyword evidence="4 10" id="KW-1133">Transmembrane helix</keyword>
<evidence type="ECO:0000259" key="12">
    <source>
        <dbReference type="Pfam" id="PF22618"/>
    </source>
</evidence>
<keyword evidence="14" id="KW-1185">Reference proteome</keyword>
<dbReference type="InterPro" id="IPR051474">
    <property type="entry name" value="Anti-sigma-K/W_factor"/>
</dbReference>
<comment type="subcellular location">
    <subcellularLocation>
        <location evidence="1">Cell membrane</location>
        <topology evidence="1">Single-pass membrane protein</topology>
    </subcellularLocation>
</comment>
<accession>A0A239CXH6</accession>
<organism evidence="13 14">
    <name type="scientific">Rhodococcoides kyotonense</name>
    <dbReference type="NCBI Taxonomy" id="398843"/>
    <lineage>
        <taxon>Bacteria</taxon>
        <taxon>Bacillati</taxon>
        <taxon>Actinomycetota</taxon>
        <taxon>Actinomycetes</taxon>
        <taxon>Mycobacteriales</taxon>
        <taxon>Nocardiaceae</taxon>
        <taxon>Rhodococcoides</taxon>
    </lineage>
</organism>
<evidence type="ECO:0000256" key="1">
    <source>
        <dbReference type="ARBA" id="ARBA00004162"/>
    </source>
</evidence>
<gene>
    <name evidence="13" type="ORF">SAMN05421642_101260</name>
</gene>
<dbReference type="InterPro" id="IPR053877">
    <property type="entry name" value="RskA_N"/>
</dbReference>
<keyword evidence="3 10" id="KW-0812">Transmembrane</keyword>
<dbReference type="STRING" id="398843.A3K89_02955"/>
<evidence type="ECO:0000256" key="8">
    <source>
        <dbReference type="ARBA" id="ARBA00029829"/>
    </source>
</evidence>
<reference evidence="14" key="1">
    <citation type="submission" date="2017-06" db="EMBL/GenBank/DDBJ databases">
        <authorList>
            <person name="Varghese N."/>
            <person name="Submissions S."/>
        </authorList>
    </citation>
    <scope>NUCLEOTIDE SEQUENCE [LARGE SCALE GENOMIC DNA]</scope>
    <source>
        <strain evidence="14">JCM 23211</strain>
    </source>
</reference>
<feature type="transmembrane region" description="Helical" evidence="10">
    <location>
        <begin position="118"/>
        <end position="141"/>
    </location>
</feature>
<evidence type="ECO:0000256" key="6">
    <source>
        <dbReference type="ARBA" id="ARBA00023136"/>
    </source>
</evidence>
<name>A0A239CXH6_9NOCA</name>
<keyword evidence="5" id="KW-0805">Transcription regulation</keyword>
<dbReference type="GO" id="GO:0016989">
    <property type="term" value="F:sigma factor antagonist activity"/>
    <property type="evidence" value="ECO:0007669"/>
    <property type="project" value="TreeGrafter"/>
</dbReference>
<feature type="domain" description="Anti-sigma-K factor RskA N-terminal" evidence="12">
    <location>
        <begin position="16"/>
        <end position="63"/>
    </location>
</feature>
<sequence>MSGGDTLVSEASRQRLLDAAEVYALHAVSEAEHAEIESDLRSVDDTARVQFNILVSEIQETLALVSVLDAVEPPAELRMRVLEEIPNHVQSAPTPGEGSNVTSMARHRGRRNAKWRTTLMAAAAAVVVAVGGAVVATQVLGNDPSPTQAEQIVAAPDARQAVAEFPGGGTATVSYSRDSDSVVVTLDGVPAPEAGKDYQMWFVDGTPRSVGLVTSDQLANGDETVIDGMGTSTNFAFSLEPAGGSPQPTDVLTMVTLTA</sequence>
<dbReference type="PANTHER" id="PTHR37461">
    <property type="entry name" value="ANTI-SIGMA-K FACTOR RSKA"/>
    <property type="match status" value="1"/>
</dbReference>
<dbReference type="Gene3D" id="1.10.10.1320">
    <property type="entry name" value="Anti-sigma factor, zinc-finger domain"/>
    <property type="match status" value="1"/>
</dbReference>
<dbReference type="Pfam" id="PF22618">
    <property type="entry name" value="RskA_N"/>
    <property type="match status" value="1"/>
</dbReference>
<keyword evidence="6 10" id="KW-0472">Membrane</keyword>
<evidence type="ECO:0000256" key="9">
    <source>
        <dbReference type="ARBA" id="ARBA00030803"/>
    </source>
</evidence>
<dbReference type="GO" id="GO:0005886">
    <property type="term" value="C:plasma membrane"/>
    <property type="evidence" value="ECO:0007669"/>
    <property type="project" value="UniProtKB-SubCell"/>
</dbReference>
<dbReference type="Pfam" id="PF10099">
    <property type="entry name" value="RskA_C"/>
    <property type="match status" value="1"/>
</dbReference>